<feature type="domain" description="DUF4440" evidence="1">
    <location>
        <begin position="10"/>
        <end position="102"/>
    </location>
</feature>
<dbReference type="InterPro" id="IPR032710">
    <property type="entry name" value="NTF2-like_dom_sf"/>
</dbReference>
<evidence type="ECO:0000259" key="1">
    <source>
        <dbReference type="Pfam" id="PF14534"/>
    </source>
</evidence>
<dbReference type="Gene3D" id="3.10.450.50">
    <property type="match status" value="1"/>
</dbReference>
<name>A0ABY2IAS1_9MICO</name>
<protein>
    <submittedName>
        <fullName evidence="2">DUF4440 domain-containing protein</fullName>
    </submittedName>
</protein>
<organism evidence="2 3">
    <name type="scientific">Cryobacterium algoricola</name>
    <dbReference type="NCBI Taxonomy" id="1259183"/>
    <lineage>
        <taxon>Bacteria</taxon>
        <taxon>Bacillati</taxon>
        <taxon>Actinomycetota</taxon>
        <taxon>Actinomycetes</taxon>
        <taxon>Micrococcales</taxon>
        <taxon>Microbacteriaceae</taxon>
        <taxon>Cryobacterium</taxon>
    </lineage>
</organism>
<dbReference type="InterPro" id="IPR027843">
    <property type="entry name" value="DUF4440"/>
</dbReference>
<keyword evidence="3" id="KW-1185">Reference proteome</keyword>
<dbReference type="EMBL" id="SOFG01000024">
    <property type="protein sequence ID" value="TFB83648.1"/>
    <property type="molecule type" value="Genomic_DNA"/>
</dbReference>
<reference evidence="2 3" key="1">
    <citation type="submission" date="2019-03" db="EMBL/GenBank/DDBJ databases">
        <title>Genomics of glacier-inhabiting Cryobacterium strains.</title>
        <authorList>
            <person name="Liu Q."/>
            <person name="Xin Y.-H."/>
        </authorList>
    </citation>
    <scope>NUCLEOTIDE SEQUENCE [LARGE SCALE GENOMIC DNA]</scope>
    <source>
        <strain evidence="2 3">MDB2-B</strain>
    </source>
</reference>
<dbReference type="Pfam" id="PF14534">
    <property type="entry name" value="DUF4440"/>
    <property type="match status" value="1"/>
</dbReference>
<comment type="caution">
    <text evidence="2">The sequence shown here is derived from an EMBL/GenBank/DDBJ whole genome shotgun (WGS) entry which is preliminary data.</text>
</comment>
<proteinExistence type="predicted"/>
<dbReference type="RefSeq" id="WP_134536163.1">
    <property type="nucleotide sequence ID" value="NZ_SOFG01000024.1"/>
</dbReference>
<accession>A0ABY2IAS1</accession>
<sequence length="117" mass="13177">MERMITAAWQSEEALLSPDVRGDADRVGALLASDFYEIGQSGRRFNRVEILRSLRNNSDQDGDVRVSEREARLIADSVVLLSYRVDFFGRSSRRSALWSITGGEARCLFHQGTVIPE</sequence>
<dbReference type="SUPFAM" id="SSF54427">
    <property type="entry name" value="NTF2-like"/>
    <property type="match status" value="1"/>
</dbReference>
<evidence type="ECO:0000313" key="2">
    <source>
        <dbReference type="EMBL" id="TFB83648.1"/>
    </source>
</evidence>
<evidence type="ECO:0000313" key="3">
    <source>
        <dbReference type="Proteomes" id="UP000297608"/>
    </source>
</evidence>
<dbReference type="Proteomes" id="UP000297608">
    <property type="component" value="Unassembled WGS sequence"/>
</dbReference>
<gene>
    <name evidence="2" type="ORF">E3O44_17405</name>
</gene>